<evidence type="ECO:0000313" key="3">
    <source>
        <dbReference type="Proteomes" id="UP000215694"/>
    </source>
</evidence>
<comment type="caution">
    <text evidence="2">The sequence shown here is derived from an EMBL/GenBank/DDBJ whole genome shotgun (WGS) entry which is preliminary data.</text>
</comment>
<feature type="transmembrane region" description="Helical" evidence="1">
    <location>
        <begin position="47"/>
        <end position="68"/>
    </location>
</feature>
<dbReference type="RefSeq" id="WP_094367639.1">
    <property type="nucleotide sequence ID" value="NZ_NOJY02000007.1"/>
</dbReference>
<keyword evidence="1" id="KW-1133">Transmembrane helix</keyword>
<protein>
    <submittedName>
        <fullName evidence="2">Uncharacterized protein</fullName>
    </submittedName>
</protein>
<accession>A0A371J6G8</accession>
<feature type="transmembrane region" description="Helical" evidence="1">
    <location>
        <begin position="80"/>
        <end position="99"/>
    </location>
</feature>
<evidence type="ECO:0000313" key="2">
    <source>
        <dbReference type="EMBL" id="RDY28334.1"/>
    </source>
</evidence>
<keyword evidence="1" id="KW-0812">Transmembrane</keyword>
<keyword evidence="3" id="KW-1185">Reference proteome</keyword>
<name>A0A371J6G8_9FIRM</name>
<sequence>MSSKFLNWYSQALGSAIGLIACIYAYLNGDMFVYNNIGGNFDSLSFGGMLSSYTLFPLCILTLLLSIMKSYMLGKMICKISLDRFNMAISIITVIIGLLGTGVNFLIPSLLILLSPLTTLAKLIVHNFNEKSKDSRNPELASCSAQGDIVVAEECTENLNSFNKIESSVEVSSQYSCDDGKGAKNPIQEQMFDERENSMLCNENKKDKKYLARKNMAIDLINKDASIDFISDISGLTLDEISIIKSESNAINS</sequence>
<dbReference type="AlphaFoldDB" id="A0A371J6G8"/>
<keyword evidence="1" id="KW-0472">Membrane</keyword>
<reference evidence="2 3" key="1">
    <citation type="journal article" date="2017" name="Genome Announc.">
        <title>Draft Genome Sequence of Romboutsia weinsteinii sp. nov. Strain CCRI-19649(T) Isolated from Surface Water.</title>
        <authorList>
            <person name="Maheux A.F."/>
            <person name="Boudreau D.K."/>
            <person name="Berube E."/>
            <person name="Boissinot M."/>
            <person name="Cantin P."/>
            <person name="Raymond F."/>
            <person name="Corbeil J."/>
            <person name="Omar R.F."/>
            <person name="Bergeron M.G."/>
        </authorList>
    </citation>
    <scope>NUCLEOTIDE SEQUENCE [LARGE SCALE GENOMIC DNA]</scope>
    <source>
        <strain evidence="2 3">CCRI-19649</strain>
    </source>
</reference>
<proteinExistence type="predicted"/>
<gene>
    <name evidence="2" type="ORF">CHL78_005385</name>
</gene>
<dbReference type="Proteomes" id="UP000215694">
    <property type="component" value="Unassembled WGS sequence"/>
</dbReference>
<dbReference type="EMBL" id="NOJY02000007">
    <property type="protein sequence ID" value="RDY28334.1"/>
    <property type="molecule type" value="Genomic_DNA"/>
</dbReference>
<organism evidence="2 3">
    <name type="scientific">Romboutsia weinsteinii</name>
    <dbReference type="NCBI Taxonomy" id="2020949"/>
    <lineage>
        <taxon>Bacteria</taxon>
        <taxon>Bacillati</taxon>
        <taxon>Bacillota</taxon>
        <taxon>Clostridia</taxon>
        <taxon>Peptostreptococcales</taxon>
        <taxon>Peptostreptococcaceae</taxon>
        <taxon>Romboutsia</taxon>
    </lineage>
</organism>
<dbReference type="PROSITE" id="PS51257">
    <property type="entry name" value="PROKAR_LIPOPROTEIN"/>
    <property type="match status" value="1"/>
</dbReference>
<dbReference type="OrthoDB" id="1754824at2"/>
<feature type="transmembrane region" description="Helical" evidence="1">
    <location>
        <begin position="7"/>
        <end position="27"/>
    </location>
</feature>
<evidence type="ECO:0000256" key="1">
    <source>
        <dbReference type="SAM" id="Phobius"/>
    </source>
</evidence>